<feature type="domain" description="Major facilitator superfamily (MFS) profile" evidence="7">
    <location>
        <begin position="49"/>
        <end position="423"/>
    </location>
</feature>
<feature type="transmembrane region" description="Helical" evidence="6">
    <location>
        <begin position="115"/>
        <end position="134"/>
    </location>
</feature>
<gene>
    <name evidence="8" type="ORF">Tasa_012_028</name>
</gene>
<dbReference type="GO" id="GO:0005886">
    <property type="term" value="C:plasma membrane"/>
    <property type="evidence" value="ECO:0007669"/>
    <property type="project" value="UniProtKB-SubCell"/>
</dbReference>
<dbReference type="SUPFAM" id="SSF103473">
    <property type="entry name" value="MFS general substrate transporter"/>
    <property type="match status" value="1"/>
</dbReference>
<dbReference type="Proteomes" id="UP000032679">
    <property type="component" value="Unassembled WGS sequence"/>
</dbReference>
<sequence length="427" mass="43124">MGRSGWFDPDPALCEMNGARERRTKLQAREAFEIGRSGTYGGISGLNAVLLALAVGSFAIGTTEFSPMGLLPVIAHDMGVSVPKAGGLITAYAIGVMIGAPIVTIALAGVRRKKALVGLMGLYTIGNLMSVGSFGYDTLLLSRVVTSFCQGAFFGLGAVEAAGVVAPEKRGSAVATMFMGLTIANIGGVPFATWLGDSFGWRSAFLATTVLGLIAMLSLSIALPLRPPGPPPDARAEIRVLLRGNVLAALAITAIGAGAMFVLYTYIAPILEHVTNASASVVTIALMLVGVGFSIGNAIGGRSADHSRDGTLLIGFPVLGVMLLAYPFAAGTVPGALLATLLWGAATFAIMPSLQMRVMEAAHEAPGLASSVNIGAFNLGNAIGAALGAVVLSSGLGYPAVSIAGTGLALTGVAAVLASRRAGISPG</sequence>
<dbReference type="CDD" id="cd17324">
    <property type="entry name" value="MFS_NepI_like"/>
    <property type="match status" value="1"/>
</dbReference>
<comment type="caution">
    <text evidence="8">The sequence shown here is derived from an EMBL/GenBank/DDBJ whole genome shotgun (WGS) entry which is preliminary data.</text>
</comment>
<feature type="transmembrane region" description="Helical" evidence="6">
    <location>
        <begin position="171"/>
        <end position="192"/>
    </location>
</feature>
<dbReference type="GO" id="GO:0022857">
    <property type="term" value="F:transmembrane transporter activity"/>
    <property type="evidence" value="ECO:0007669"/>
    <property type="project" value="InterPro"/>
</dbReference>
<keyword evidence="4 6" id="KW-1133">Transmembrane helix</keyword>
<dbReference type="Pfam" id="PF07690">
    <property type="entry name" value="MFS_1"/>
    <property type="match status" value="1"/>
</dbReference>
<feature type="transmembrane region" description="Helical" evidence="6">
    <location>
        <begin position="279"/>
        <end position="299"/>
    </location>
</feature>
<dbReference type="EMBL" id="BALE01000012">
    <property type="protein sequence ID" value="GAN53852.1"/>
    <property type="molecule type" value="Genomic_DNA"/>
</dbReference>
<evidence type="ECO:0000256" key="1">
    <source>
        <dbReference type="ARBA" id="ARBA00004651"/>
    </source>
</evidence>
<evidence type="ECO:0000259" key="7">
    <source>
        <dbReference type="PROSITE" id="PS50850"/>
    </source>
</evidence>
<evidence type="ECO:0000313" key="9">
    <source>
        <dbReference type="Proteomes" id="UP000032679"/>
    </source>
</evidence>
<keyword evidence="2" id="KW-1003">Cell membrane</keyword>
<feature type="transmembrane region" description="Helical" evidence="6">
    <location>
        <begin position="335"/>
        <end position="354"/>
    </location>
</feature>
<proteinExistence type="predicted"/>
<keyword evidence="3 6" id="KW-0812">Transmembrane</keyword>
<dbReference type="AlphaFoldDB" id="A0A0D6MJR2"/>
<organism evidence="8 9">
    <name type="scientific">Tanticharoenia sakaeratensis NBRC 103193</name>
    <dbReference type="NCBI Taxonomy" id="1231623"/>
    <lineage>
        <taxon>Bacteria</taxon>
        <taxon>Pseudomonadati</taxon>
        <taxon>Pseudomonadota</taxon>
        <taxon>Alphaproteobacteria</taxon>
        <taxon>Acetobacterales</taxon>
        <taxon>Acetobacteraceae</taxon>
        <taxon>Tanticharoenia</taxon>
    </lineage>
</organism>
<keyword evidence="9" id="KW-1185">Reference proteome</keyword>
<feature type="transmembrane region" description="Helical" evidence="6">
    <location>
        <begin position="140"/>
        <end position="159"/>
    </location>
</feature>
<dbReference type="PANTHER" id="PTHR43124:SF8">
    <property type="entry name" value="INNER MEMBRANE TRANSPORT PROTEIN YDHP"/>
    <property type="match status" value="1"/>
</dbReference>
<dbReference type="STRING" id="1231623.Tasa_012_028"/>
<dbReference type="InterPro" id="IPR011701">
    <property type="entry name" value="MFS"/>
</dbReference>
<feature type="transmembrane region" description="Helical" evidence="6">
    <location>
        <begin position="46"/>
        <end position="65"/>
    </location>
</feature>
<dbReference type="InterPro" id="IPR020846">
    <property type="entry name" value="MFS_dom"/>
</dbReference>
<feature type="transmembrane region" description="Helical" evidence="6">
    <location>
        <begin position="246"/>
        <end position="267"/>
    </location>
</feature>
<comment type="subcellular location">
    <subcellularLocation>
        <location evidence="1">Cell membrane</location>
        <topology evidence="1">Multi-pass membrane protein</topology>
    </subcellularLocation>
</comment>
<feature type="transmembrane region" description="Helical" evidence="6">
    <location>
        <begin position="204"/>
        <end position="225"/>
    </location>
</feature>
<evidence type="ECO:0000256" key="5">
    <source>
        <dbReference type="ARBA" id="ARBA00023136"/>
    </source>
</evidence>
<evidence type="ECO:0000313" key="8">
    <source>
        <dbReference type="EMBL" id="GAN53852.1"/>
    </source>
</evidence>
<accession>A0A0D6MJR2</accession>
<feature type="transmembrane region" description="Helical" evidence="6">
    <location>
        <begin position="311"/>
        <end position="329"/>
    </location>
</feature>
<protein>
    <submittedName>
        <fullName evidence="8">Transmembrane efflux protein</fullName>
    </submittedName>
</protein>
<evidence type="ECO:0000256" key="4">
    <source>
        <dbReference type="ARBA" id="ARBA00022989"/>
    </source>
</evidence>
<dbReference type="Gene3D" id="1.20.1250.20">
    <property type="entry name" value="MFS general substrate transporter like domains"/>
    <property type="match status" value="1"/>
</dbReference>
<evidence type="ECO:0000256" key="3">
    <source>
        <dbReference type="ARBA" id="ARBA00022692"/>
    </source>
</evidence>
<feature type="transmembrane region" description="Helical" evidence="6">
    <location>
        <begin position="85"/>
        <end position="108"/>
    </location>
</feature>
<dbReference type="PANTHER" id="PTHR43124">
    <property type="entry name" value="PURINE EFFLUX PUMP PBUE"/>
    <property type="match status" value="1"/>
</dbReference>
<feature type="transmembrane region" description="Helical" evidence="6">
    <location>
        <begin position="398"/>
        <end position="418"/>
    </location>
</feature>
<name>A0A0D6MJR2_9PROT</name>
<dbReference type="InterPro" id="IPR050189">
    <property type="entry name" value="MFS_Efflux_Transporters"/>
</dbReference>
<keyword evidence="5 6" id="KW-0472">Membrane</keyword>
<reference evidence="8 9" key="1">
    <citation type="submission" date="2012-10" db="EMBL/GenBank/DDBJ databases">
        <title>Genome sequencing of Tanticharoenia sakaeratensis NBRC 103193.</title>
        <authorList>
            <person name="Azuma Y."/>
            <person name="Hadano H."/>
            <person name="Hirakawa H."/>
            <person name="Matsushita K."/>
        </authorList>
    </citation>
    <scope>NUCLEOTIDE SEQUENCE [LARGE SCALE GENOMIC DNA]</scope>
    <source>
        <strain evidence="8 9">NBRC 103193</strain>
    </source>
</reference>
<feature type="transmembrane region" description="Helical" evidence="6">
    <location>
        <begin position="374"/>
        <end position="392"/>
    </location>
</feature>
<dbReference type="InterPro" id="IPR036259">
    <property type="entry name" value="MFS_trans_sf"/>
</dbReference>
<evidence type="ECO:0000256" key="6">
    <source>
        <dbReference type="SAM" id="Phobius"/>
    </source>
</evidence>
<dbReference type="PROSITE" id="PS50850">
    <property type="entry name" value="MFS"/>
    <property type="match status" value="1"/>
</dbReference>
<evidence type="ECO:0000256" key="2">
    <source>
        <dbReference type="ARBA" id="ARBA00022475"/>
    </source>
</evidence>